<dbReference type="NCBIfam" id="NF005559">
    <property type="entry name" value="PRK07231.1"/>
    <property type="match status" value="1"/>
</dbReference>
<gene>
    <name evidence="3" type="ORF">HYY65_08080</name>
</gene>
<comment type="caution">
    <text evidence="3">The sequence shown here is derived from an EMBL/GenBank/DDBJ whole genome shotgun (WGS) entry which is preliminary data.</text>
</comment>
<dbReference type="NCBIfam" id="NF009466">
    <property type="entry name" value="PRK12826.1-2"/>
    <property type="match status" value="1"/>
</dbReference>
<dbReference type="PANTHER" id="PTHR42760">
    <property type="entry name" value="SHORT-CHAIN DEHYDROGENASES/REDUCTASES FAMILY MEMBER"/>
    <property type="match status" value="1"/>
</dbReference>
<dbReference type="EC" id="1.1.1.47" evidence="3"/>
<proteinExistence type="inferred from homology"/>
<dbReference type="PRINTS" id="PR00081">
    <property type="entry name" value="GDHRDH"/>
</dbReference>
<sequence>MDLTGKVAIVTGGGKGIGAAICRKLAKYGANVVPLDIDEPAARSVASEVESMGRKALALKTDITDKSQVDAMVKQVIGSMGSVDILVNNAGWDKLAPFIETTPDFWDKLIAINLKGVLNCCQAALQPMIERKSGKIINIGSDAGRAGSSFEAVYSACKGGVIAFTKTLAREVARYNINVNCVCPGLTDTPLLGQIKADPRGAKITEAVQAATPFRRLAKPEEVAGAVLFFASPESDFITGQTLSVSGGLTMM</sequence>
<organism evidence="3 4">
    <name type="scientific">Tectimicrobiota bacterium</name>
    <dbReference type="NCBI Taxonomy" id="2528274"/>
    <lineage>
        <taxon>Bacteria</taxon>
        <taxon>Pseudomonadati</taxon>
        <taxon>Nitrospinota/Tectimicrobiota group</taxon>
        <taxon>Candidatus Tectimicrobiota</taxon>
    </lineage>
</organism>
<dbReference type="GO" id="GO:0047936">
    <property type="term" value="F:glucose 1-dehydrogenase [NAD(P)+] activity"/>
    <property type="evidence" value="ECO:0007669"/>
    <property type="project" value="UniProtKB-EC"/>
</dbReference>
<dbReference type="AlphaFoldDB" id="A0A932M1M6"/>
<dbReference type="EMBL" id="JACPSX010000154">
    <property type="protein sequence ID" value="MBI3014996.1"/>
    <property type="molecule type" value="Genomic_DNA"/>
</dbReference>
<name>A0A932M1M6_UNCTE</name>
<dbReference type="Proteomes" id="UP000741360">
    <property type="component" value="Unassembled WGS sequence"/>
</dbReference>
<dbReference type="Gene3D" id="3.40.50.720">
    <property type="entry name" value="NAD(P)-binding Rossmann-like Domain"/>
    <property type="match status" value="1"/>
</dbReference>
<dbReference type="FunFam" id="3.40.50.720:FF:000084">
    <property type="entry name" value="Short-chain dehydrogenase reductase"/>
    <property type="match status" value="1"/>
</dbReference>
<dbReference type="Pfam" id="PF13561">
    <property type="entry name" value="adh_short_C2"/>
    <property type="match status" value="1"/>
</dbReference>
<dbReference type="PANTHER" id="PTHR42760:SF133">
    <property type="entry name" value="3-OXOACYL-[ACYL-CARRIER-PROTEIN] REDUCTASE"/>
    <property type="match status" value="1"/>
</dbReference>
<dbReference type="GO" id="GO:0048038">
    <property type="term" value="F:quinone binding"/>
    <property type="evidence" value="ECO:0007669"/>
    <property type="project" value="TreeGrafter"/>
</dbReference>
<dbReference type="InterPro" id="IPR002347">
    <property type="entry name" value="SDR_fam"/>
</dbReference>
<evidence type="ECO:0000256" key="1">
    <source>
        <dbReference type="ARBA" id="ARBA00006484"/>
    </source>
</evidence>
<dbReference type="InterPro" id="IPR020904">
    <property type="entry name" value="Sc_DH/Rdtase_CS"/>
</dbReference>
<keyword evidence="2 3" id="KW-0560">Oxidoreductase</keyword>
<evidence type="ECO:0000313" key="3">
    <source>
        <dbReference type="EMBL" id="MBI3014996.1"/>
    </source>
</evidence>
<comment type="similarity">
    <text evidence="1">Belongs to the short-chain dehydrogenases/reductases (SDR) family.</text>
</comment>
<evidence type="ECO:0000256" key="2">
    <source>
        <dbReference type="ARBA" id="ARBA00023002"/>
    </source>
</evidence>
<protein>
    <submittedName>
        <fullName evidence="3">Glucose 1-dehydrogenase</fullName>
        <ecNumber evidence="3">1.1.1.47</ecNumber>
    </submittedName>
</protein>
<dbReference type="PROSITE" id="PS00061">
    <property type="entry name" value="ADH_SHORT"/>
    <property type="match status" value="1"/>
</dbReference>
<accession>A0A932M1M6</accession>
<dbReference type="GO" id="GO:0006633">
    <property type="term" value="P:fatty acid biosynthetic process"/>
    <property type="evidence" value="ECO:0007669"/>
    <property type="project" value="TreeGrafter"/>
</dbReference>
<reference evidence="3" key="1">
    <citation type="submission" date="2020-07" db="EMBL/GenBank/DDBJ databases">
        <title>Huge and variable diversity of episymbiotic CPR bacteria and DPANN archaea in groundwater ecosystems.</title>
        <authorList>
            <person name="He C.Y."/>
            <person name="Keren R."/>
            <person name="Whittaker M."/>
            <person name="Farag I.F."/>
            <person name="Doudna J."/>
            <person name="Cate J.H.D."/>
            <person name="Banfield J.F."/>
        </authorList>
    </citation>
    <scope>NUCLEOTIDE SEQUENCE</scope>
    <source>
        <strain evidence="3">NC_groundwater_717_Ag_S-0.2um_59_8</strain>
    </source>
</reference>
<dbReference type="PRINTS" id="PR00080">
    <property type="entry name" value="SDRFAMILY"/>
</dbReference>
<dbReference type="InterPro" id="IPR036291">
    <property type="entry name" value="NAD(P)-bd_dom_sf"/>
</dbReference>
<evidence type="ECO:0000313" key="4">
    <source>
        <dbReference type="Proteomes" id="UP000741360"/>
    </source>
</evidence>
<dbReference type="SUPFAM" id="SSF51735">
    <property type="entry name" value="NAD(P)-binding Rossmann-fold domains"/>
    <property type="match status" value="1"/>
</dbReference>